<dbReference type="CDD" id="cd16325">
    <property type="entry name" value="LolA"/>
    <property type="match status" value="1"/>
</dbReference>
<evidence type="ECO:0000256" key="5">
    <source>
        <dbReference type="SAM" id="SignalP"/>
    </source>
</evidence>
<name>A0ABV7LQW6_9GAMM</name>
<feature type="chain" id="PRO_5046712708" evidence="5">
    <location>
        <begin position="20"/>
        <end position="224"/>
    </location>
</feature>
<comment type="caution">
    <text evidence="6">The sequence shown here is derived from an EMBL/GenBank/DDBJ whole genome shotgun (WGS) entry which is preliminary data.</text>
</comment>
<dbReference type="SUPFAM" id="SSF89392">
    <property type="entry name" value="Prokaryotic lipoproteins and lipoprotein localization factors"/>
    <property type="match status" value="1"/>
</dbReference>
<dbReference type="Gene3D" id="2.50.20.10">
    <property type="entry name" value="Lipoprotein localisation LolA/LolB/LppX"/>
    <property type="match status" value="1"/>
</dbReference>
<evidence type="ECO:0000313" key="6">
    <source>
        <dbReference type="EMBL" id="MFC3284912.1"/>
    </source>
</evidence>
<reference evidence="7" key="1">
    <citation type="journal article" date="2019" name="Int. J. Syst. Evol. Microbiol.">
        <title>The Global Catalogue of Microorganisms (GCM) 10K type strain sequencing project: providing services to taxonomists for standard genome sequencing and annotation.</title>
        <authorList>
            <consortium name="The Broad Institute Genomics Platform"/>
            <consortium name="The Broad Institute Genome Sequencing Center for Infectious Disease"/>
            <person name="Wu L."/>
            <person name="Ma J."/>
        </authorList>
    </citation>
    <scope>NUCLEOTIDE SEQUENCE [LARGE SCALE GENOMIC DNA]</scope>
    <source>
        <strain evidence="7">CECT 7698</strain>
    </source>
</reference>
<dbReference type="EMBL" id="JBHRUG010000029">
    <property type="protein sequence ID" value="MFC3284912.1"/>
    <property type="molecule type" value="Genomic_DNA"/>
</dbReference>
<evidence type="ECO:0000256" key="2">
    <source>
        <dbReference type="ARBA" id="ARBA00022448"/>
    </source>
</evidence>
<keyword evidence="6" id="KW-0449">Lipoprotein</keyword>
<evidence type="ECO:0000256" key="4">
    <source>
        <dbReference type="ARBA" id="ARBA00022927"/>
    </source>
</evidence>
<organism evidence="6 7">
    <name type="scientific">Litchfieldella rifensis</name>
    <dbReference type="NCBI Taxonomy" id="762643"/>
    <lineage>
        <taxon>Bacteria</taxon>
        <taxon>Pseudomonadati</taxon>
        <taxon>Pseudomonadota</taxon>
        <taxon>Gammaproteobacteria</taxon>
        <taxon>Oceanospirillales</taxon>
        <taxon>Halomonadaceae</taxon>
        <taxon>Litchfieldella</taxon>
    </lineage>
</organism>
<dbReference type="RefSeq" id="WP_386775347.1">
    <property type="nucleotide sequence ID" value="NZ_JBHRUG010000029.1"/>
</dbReference>
<sequence length="224" mass="25697">MPRFLIAMLLLTGVTPALAFDLEALRTRLAEPAAIQGHFEQRSWLADQQTRLYSEGRFLYQRDRRVIWQLLTPVKSTMAFYVDMVFPPTRDNEDESSEEANLMLLSDRFAFAQQLVDLMGGNWPALSHYYHIELEGEPKDWQVRLTPLAPPLETWLGTLTLEGKDRLEKITLAAANGDALIVQLEEQRPLVDVSLQTFLSEWFARSPEASTEDARDNEETLEDK</sequence>
<evidence type="ECO:0000313" key="7">
    <source>
        <dbReference type="Proteomes" id="UP001595579"/>
    </source>
</evidence>
<keyword evidence="7" id="KW-1185">Reference proteome</keyword>
<feature type="signal peptide" evidence="5">
    <location>
        <begin position="1"/>
        <end position="19"/>
    </location>
</feature>
<dbReference type="InterPro" id="IPR004564">
    <property type="entry name" value="OM_lipoprot_carrier_LolA-like"/>
</dbReference>
<keyword evidence="4" id="KW-0653">Protein transport</keyword>
<evidence type="ECO:0000256" key="3">
    <source>
        <dbReference type="ARBA" id="ARBA00022729"/>
    </source>
</evidence>
<proteinExistence type="predicted"/>
<dbReference type="Proteomes" id="UP001595579">
    <property type="component" value="Unassembled WGS sequence"/>
</dbReference>
<dbReference type="InterPro" id="IPR029046">
    <property type="entry name" value="LolA/LolB/LppX"/>
</dbReference>
<accession>A0ABV7LQW6</accession>
<keyword evidence="2" id="KW-0813">Transport</keyword>
<comment type="subunit">
    <text evidence="1">Monomer.</text>
</comment>
<evidence type="ECO:0000256" key="1">
    <source>
        <dbReference type="ARBA" id="ARBA00011245"/>
    </source>
</evidence>
<gene>
    <name evidence="6" type="ORF">ACFOEV_15030</name>
</gene>
<protein>
    <submittedName>
        <fullName evidence="6">Outer membrane lipoprotein carrier protein LolA</fullName>
    </submittedName>
</protein>
<keyword evidence="3 5" id="KW-0732">Signal</keyword>